<sequence length="73" mass="7899">MAITTNGDAQAAIDLIRHVTREAHHDPDRIRAAVEQLANSAGTRMQTTVIYDKHTLDAALVAAQKAAQHGVDR</sequence>
<organism evidence="1 2">
    <name type="scientific">Nocardioides bruguierae</name>
    <dbReference type="NCBI Taxonomy" id="2945102"/>
    <lineage>
        <taxon>Bacteria</taxon>
        <taxon>Bacillati</taxon>
        <taxon>Actinomycetota</taxon>
        <taxon>Actinomycetes</taxon>
        <taxon>Propionibacteriales</taxon>
        <taxon>Nocardioidaceae</taxon>
        <taxon>Nocardioides</taxon>
    </lineage>
</organism>
<evidence type="ECO:0000313" key="2">
    <source>
        <dbReference type="Proteomes" id="UP001139485"/>
    </source>
</evidence>
<keyword evidence="2" id="KW-1185">Reference proteome</keyword>
<protein>
    <submittedName>
        <fullName evidence="1">Uncharacterized protein</fullName>
    </submittedName>
</protein>
<evidence type="ECO:0000313" key="1">
    <source>
        <dbReference type="EMBL" id="MCM0622606.1"/>
    </source>
</evidence>
<dbReference type="Proteomes" id="UP001139485">
    <property type="component" value="Unassembled WGS sequence"/>
</dbReference>
<name>A0A9X2DBA7_9ACTN</name>
<reference evidence="1" key="1">
    <citation type="submission" date="2022-05" db="EMBL/GenBank/DDBJ databases">
        <authorList>
            <person name="Tuo L."/>
        </authorList>
    </citation>
    <scope>NUCLEOTIDE SEQUENCE</scope>
    <source>
        <strain evidence="1">BSK12Z-4</strain>
    </source>
</reference>
<proteinExistence type="predicted"/>
<comment type="caution">
    <text evidence="1">The sequence shown here is derived from an EMBL/GenBank/DDBJ whole genome shotgun (WGS) entry which is preliminary data.</text>
</comment>
<accession>A0A9X2DBA7</accession>
<dbReference type="EMBL" id="JAMOIL010000040">
    <property type="protein sequence ID" value="MCM0622606.1"/>
    <property type="molecule type" value="Genomic_DNA"/>
</dbReference>
<dbReference type="AlphaFoldDB" id="A0A9X2DBA7"/>
<dbReference type="RefSeq" id="WP_250828787.1">
    <property type="nucleotide sequence ID" value="NZ_JAMOIL010000040.1"/>
</dbReference>
<gene>
    <name evidence="1" type="ORF">M8330_20155</name>
</gene>